<dbReference type="InterPro" id="IPR006680">
    <property type="entry name" value="Amidohydro-rel"/>
</dbReference>
<dbReference type="Proteomes" id="UP000295182">
    <property type="component" value="Unassembled WGS sequence"/>
</dbReference>
<proteinExistence type="inferred from homology"/>
<dbReference type="EC" id="3.1.1.57" evidence="5"/>
<keyword evidence="1" id="KW-0058">Aromatic hydrocarbons catabolism</keyword>
<dbReference type="CDD" id="cd01311">
    <property type="entry name" value="PDC_hydrolase"/>
    <property type="match status" value="1"/>
</dbReference>
<evidence type="ECO:0000256" key="1">
    <source>
        <dbReference type="ARBA" id="ARBA00022797"/>
    </source>
</evidence>
<reference evidence="8 9" key="1">
    <citation type="submission" date="2019-03" db="EMBL/GenBank/DDBJ databases">
        <title>Genomic Encyclopedia of Type Strains, Phase IV (KMG-IV): sequencing the most valuable type-strain genomes for metagenomic binning, comparative biology and taxonomic classification.</title>
        <authorList>
            <person name="Goeker M."/>
        </authorList>
    </citation>
    <scope>NUCLEOTIDE SEQUENCE [LARGE SCALE GENOMIC DNA]</scope>
    <source>
        <strain evidence="8 9">DSM 1837</strain>
    </source>
</reference>
<dbReference type="GO" id="GO:0047554">
    <property type="term" value="F:2-pyrone-4,6-dicarboxylate lactonase activity"/>
    <property type="evidence" value="ECO:0007669"/>
    <property type="project" value="UniProtKB-EC"/>
</dbReference>
<dbReference type="Gene3D" id="3.20.20.140">
    <property type="entry name" value="Metal-dependent hydrolases"/>
    <property type="match status" value="1"/>
</dbReference>
<dbReference type="FunFam" id="3.20.20.140:FF:000100">
    <property type="entry name" value="2-pyrone-4,6-dicarboxylate hydrolase"/>
    <property type="match status" value="1"/>
</dbReference>
<name>A0A4R2NGD5_9BURK</name>
<dbReference type="GO" id="GO:0019619">
    <property type="term" value="P:3,4-dihydroxybenzoate catabolic process"/>
    <property type="evidence" value="ECO:0007669"/>
    <property type="project" value="UniProtKB-ARBA"/>
</dbReference>
<comment type="catalytic activity">
    <reaction evidence="3">
        <text>2-oxo-2H-pyran-4,6-dicarboxylate + H2O = (1E)-4-oxobut-1-ene-1,2,4-tricarboxylate + H(+)</text>
        <dbReference type="Rhea" id="RHEA:10644"/>
        <dbReference type="ChEBI" id="CHEBI:15377"/>
        <dbReference type="ChEBI" id="CHEBI:15378"/>
        <dbReference type="ChEBI" id="CHEBI:57471"/>
        <dbReference type="ChEBI" id="CHEBI:58304"/>
        <dbReference type="EC" id="3.1.1.57"/>
    </reaction>
</comment>
<dbReference type="EMBL" id="SLXH01000001">
    <property type="protein sequence ID" value="TCP20387.1"/>
    <property type="molecule type" value="Genomic_DNA"/>
</dbReference>
<evidence type="ECO:0000313" key="8">
    <source>
        <dbReference type="EMBL" id="TCP20387.1"/>
    </source>
</evidence>
<comment type="caution">
    <text evidence="8">The sequence shown here is derived from an EMBL/GenBank/DDBJ whole genome shotgun (WGS) entry which is preliminary data.</text>
</comment>
<dbReference type="PANTHER" id="PTHR35563:SF2">
    <property type="entry name" value="BARREL METAL-DEPENDENT HYDROLASE, PUTATIVE (AFU_ORTHOLOGUE AFUA_1G16240)-RELATED"/>
    <property type="match status" value="1"/>
</dbReference>
<dbReference type="InterPro" id="IPR052358">
    <property type="entry name" value="Aro_Compnd_Degr_Hydrolases"/>
</dbReference>
<evidence type="ECO:0000256" key="5">
    <source>
        <dbReference type="ARBA" id="ARBA00067053"/>
    </source>
</evidence>
<dbReference type="OrthoDB" id="9787654at2"/>
<evidence type="ECO:0000256" key="4">
    <source>
        <dbReference type="ARBA" id="ARBA00061410"/>
    </source>
</evidence>
<evidence type="ECO:0000259" key="7">
    <source>
        <dbReference type="Pfam" id="PF04909"/>
    </source>
</evidence>
<comment type="similarity">
    <text evidence="4">Belongs to the metallo-dependent hydrolases superfamily. PDC hydrolase family.</text>
</comment>
<organism evidence="8 9">
    <name type="scientific">Simplicispira metamorpha</name>
    <dbReference type="NCBI Taxonomy" id="80881"/>
    <lineage>
        <taxon>Bacteria</taxon>
        <taxon>Pseudomonadati</taxon>
        <taxon>Pseudomonadota</taxon>
        <taxon>Betaproteobacteria</taxon>
        <taxon>Burkholderiales</taxon>
        <taxon>Comamonadaceae</taxon>
        <taxon>Simplicispira</taxon>
    </lineage>
</organism>
<protein>
    <recommendedName>
        <fullName evidence="6">2-pyrone-4,6-dicarboxylate lactonase</fullName>
        <ecNumber evidence="5">3.1.1.57</ecNumber>
    </recommendedName>
    <alternativeName>
        <fullName evidence="6">2-pyrone-4,6-dicarboxylate lactonase</fullName>
    </alternativeName>
</protein>
<keyword evidence="2 8" id="KW-0378">Hydrolase</keyword>
<gene>
    <name evidence="8" type="ORF">EV674_10135</name>
</gene>
<evidence type="ECO:0000256" key="3">
    <source>
        <dbReference type="ARBA" id="ARBA00052548"/>
    </source>
</evidence>
<accession>A0A4R2NGD5</accession>
<evidence type="ECO:0000256" key="2">
    <source>
        <dbReference type="ARBA" id="ARBA00022801"/>
    </source>
</evidence>
<dbReference type="RefSeq" id="WP_119012348.1">
    <property type="nucleotide sequence ID" value="NZ_QXNC01000005.1"/>
</dbReference>
<dbReference type="AlphaFoldDB" id="A0A4R2NGD5"/>
<dbReference type="InterPro" id="IPR047874">
    <property type="entry name" value="GLI/LigI"/>
</dbReference>
<dbReference type="PANTHER" id="PTHR35563">
    <property type="entry name" value="BARREL METAL-DEPENDENT HYDROLASE, PUTATIVE (AFU_ORTHOLOGUE AFUA_1G16240)-RELATED"/>
    <property type="match status" value="1"/>
</dbReference>
<feature type="domain" description="Amidohydrolase-related" evidence="7">
    <location>
        <begin position="34"/>
        <end position="305"/>
    </location>
</feature>
<dbReference type="SUPFAM" id="SSF51556">
    <property type="entry name" value="Metallo-dependent hydrolases"/>
    <property type="match status" value="1"/>
</dbReference>
<keyword evidence="9" id="KW-1185">Reference proteome</keyword>
<dbReference type="InterPro" id="IPR032466">
    <property type="entry name" value="Metal_Hydrolase"/>
</dbReference>
<dbReference type="Pfam" id="PF04909">
    <property type="entry name" value="Amidohydro_2"/>
    <property type="match status" value="1"/>
</dbReference>
<sequence length="310" mass="34742">MPQPTSGDFTKTAGWLDWYSGPSQPRFQLPAGAVDAHCHVFGPGAEFPYAPERKYTPCDASKHQLYALRDHLGFARNVVVQATCHGADNRAMVDALVHSGGKARGVATVKRSVSDAELQAMHDAGVRGVRFNFVKRLVDFTPKDELMEIAARIHRLGWHVVIYFEAVDLPELWDFFTQLPTTVVVDHMGRPDVAKGVDSAEFALFLQFMRQHPNVWSKVSCPERLSATGPHALNGEQAAYRDVVPFARKVVEEFPDRVLWGTDWPHPNLKDHMPDDGLLVDFIPHIATTPALQQKLLVDNPMRLYWPEAC</sequence>
<evidence type="ECO:0000313" key="9">
    <source>
        <dbReference type="Proteomes" id="UP000295182"/>
    </source>
</evidence>
<evidence type="ECO:0000256" key="6">
    <source>
        <dbReference type="ARBA" id="ARBA00078014"/>
    </source>
</evidence>